<reference evidence="2" key="1">
    <citation type="submission" date="2022-03" db="EMBL/GenBank/DDBJ databases">
        <title>Draft genome sequence of Aduncisulcus paluster, a free-living microaerophilic Fornicata.</title>
        <authorList>
            <person name="Yuyama I."/>
            <person name="Kume K."/>
            <person name="Tamura T."/>
            <person name="Inagaki Y."/>
            <person name="Hashimoto T."/>
        </authorList>
    </citation>
    <scope>NUCLEOTIDE SEQUENCE</scope>
    <source>
        <strain evidence="2">NY0171</strain>
    </source>
</reference>
<dbReference type="InterPro" id="IPR006680">
    <property type="entry name" value="Amidohydro-rel"/>
</dbReference>
<dbReference type="InterPro" id="IPR050138">
    <property type="entry name" value="DHOase/Allantoinase_Hydrolase"/>
</dbReference>
<feature type="domain" description="Amidohydrolase-related" evidence="1">
    <location>
        <begin position="56"/>
        <end position="115"/>
    </location>
</feature>
<organism evidence="2 3">
    <name type="scientific">Aduncisulcus paluster</name>
    <dbReference type="NCBI Taxonomy" id="2918883"/>
    <lineage>
        <taxon>Eukaryota</taxon>
        <taxon>Metamonada</taxon>
        <taxon>Carpediemonas-like organisms</taxon>
        <taxon>Aduncisulcus</taxon>
    </lineage>
</organism>
<proteinExistence type="predicted"/>
<name>A0ABQ5KY84_9EUKA</name>
<protein>
    <submittedName>
        <fullName evidence="2">Dihydroorotase</fullName>
    </submittedName>
</protein>
<dbReference type="EMBL" id="BQXS01004542">
    <property type="protein sequence ID" value="GKT37402.1"/>
    <property type="molecule type" value="Genomic_DNA"/>
</dbReference>
<dbReference type="InterPro" id="IPR011059">
    <property type="entry name" value="Metal-dep_hydrolase_composite"/>
</dbReference>
<dbReference type="SUPFAM" id="SSF51556">
    <property type="entry name" value="Metallo-dependent hydrolases"/>
    <property type="match status" value="1"/>
</dbReference>
<comment type="caution">
    <text evidence="2">The sequence shown here is derived from an EMBL/GenBank/DDBJ whole genome shotgun (WGS) entry which is preliminary data.</text>
</comment>
<dbReference type="PANTHER" id="PTHR43668">
    <property type="entry name" value="ALLANTOINASE"/>
    <property type="match status" value="1"/>
</dbReference>
<dbReference type="Gene3D" id="2.30.40.10">
    <property type="entry name" value="Urease, subunit C, domain 1"/>
    <property type="match status" value="1"/>
</dbReference>
<sequence>MGMKYDVIVKNARIPQGDDTTLTNILVKDEKIAGFVNDLSGIESAEVIDAEGHLTLPGCIDSHTHFMFQGFDHRETALTGSAAAVSGGVTTIVDMPCCSVPSVRSVEQLNEKVGHWQPQALCDFGMWGGVTGEDVRKGWLHNVQEQADAG</sequence>
<dbReference type="SUPFAM" id="SSF51338">
    <property type="entry name" value="Composite domain of metallo-dependent hydrolases"/>
    <property type="match status" value="1"/>
</dbReference>
<dbReference type="Gene3D" id="3.20.20.140">
    <property type="entry name" value="Metal-dependent hydrolases"/>
    <property type="match status" value="1"/>
</dbReference>
<gene>
    <name evidence="2" type="ORF">ADUPG1_003340</name>
</gene>
<dbReference type="PANTHER" id="PTHR43668:SF2">
    <property type="entry name" value="ALLANTOINASE"/>
    <property type="match status" value="1"/>
</dbReference>
<dbReference type="InterPro" id="IPR032466">
    <property type="entry name" value="Metal_Hydrolase"/>
</dbReference>
<evidence type="ECO:0000313" key="3">
    <source>
        <dbReference type="Proteomes" id="UP001057375"/>
    </source>
</evidence>
<evidence type="ECO:0000259" key="1">
    <source>
        <dbReference type="Pfam" id="PF01979"/>
    </source>
</evidence>
<keyword evidence="3" id="KW-1185">Reference proteome</keyword>
<dbReference type="Pfam" id="PF01979">
    <property type="entry name" value="Amidohydro_1"/>
    <property type="match status" value="1"/>
</dbReference>
<dbReference type="Proteomes" id="UP001057375">
    <property type="component" value="Unassembled WGS sequence"/>
</dbReference>
<evidence type="ECO:0000313" key="2">
    <source>
        <dbReference type="EMBL" id="GKT37402.1"/>
    </source>
</evidence>
<accession>A0ABQ5KY84</accession>